<evidence type="ECO:0000256" key="1">
    <source>
        <dbReference type="ARBA" id="ARBA00022801"/>
    </source>
</evidence>
<name>A0A1C6RXC0_9ACTN</name>
<feature type="compositionally biased region" description="Low complexity" evidence="2">
    <location>
        <begin position="122"/>
        <end position="141"/>
    </location>
</feature>
<feature type="transmembrane region" description="Helical" evidence="3">
    <location>
        <begin position="159"/>
        <end position="177"/>
    </location>
</feature>
<dbReference type="CDD" id="cd05829">
    <property type="entry name" value="Sortase_F"/>
    <property type="match status" value="1"/>
</dbReference>
<feature type="region of interest" description="Disordered" evidence="2">
    <location>
        <begin position="1"/>
        <end position="22"/>
    </location>
</feature>
<keyword evidence="5" id="KW-1185">Reference proteome</keyword>
<keyword evidence="1" id="KW-0378">Hydrolase</keyword>
<dbReference type="Gene3D" id="2.40.260.10">
    <property type="entry name" value="Sortase"/>
    <property type="match status" value="1"/>
</dbReference>
<dbReference type="InterPro" id="IPR042001">
    <property type="entry name" value="Sortase_F"/>
</dbReference>
<feature type="compositionally biased region" description="Basic and acidic residues" evidence="2">
    <location>
        <begin position="1"/>
        <end position="11"/>
    </location>
</feature>
<sequence length="358" mass="38123">MAGSRQRDPRRDRRTRRRDPAHPVARRRVLPGWLSAPLGHGAAGLVRALWWALVLVGRGLRLDGVLLWHGAIALGHAGLVLGRGLGRGLRRFRGVAAEASRAAVLVVDPATRRPPGHPVDPRAPGAPVGPRAPGRPVGPRRTGVRGRVGRRAVGSGPGAPVLVVATLMVLIVAMLGVEQVTGTSLLPDRLGAGLRPPPRKFPVLPASPPVEIEIRALDLDAPVHHVGLAADGTIGVPDEKRAHEAAWYDQGPTPGQYGPAVVVGHVDTSTGPAVFHDLKRLRSGDRIEVDRADRSVAVFEVDAVERFDKERLPVDEVFGDFSRPSLRLITCGGRWVGGATGYADNVVVFASLVRARQP</sequence>
<dbReference type="AlphaFoldDB" id="A0A1C6RXC0"/>
<gene>
    <name evidence="4" type="ORF">GA0074694_3174</name>
</gene>
<dbReference type="NCBIfam" id="NF033748">
    <property type="entry name" value="class_F_sortase"/>
    <property type="match status" value="1"/>
</dbReference>
<feature type="region of interest" description="Disordered" evidence="2">
    <location>
        <begin position="110"/>
        <end position="152"/>
    </location>
</feature>
<dbReference type="Proteomes" id="UP000198906">
    <property type="component" value="Unassembled WGS sequence"/>
</dbReference>
<dbReference type="InterPro" id="IPR005754">
    <property type="entry name" value="Sortase"/>
</dbReference>
<accession>A0A1C6RXC0</accession>
<evidence type="ECO:0000313" key="5">
    <source>
        <dbReference type="Proteomes" id="UP000198906"/>
    </source>
</evidence>
<keyword evidence="3" id="KW-0812">Transmembrane</keyword>
<dbReference type="GO" id="GO:0016787">
    <property type="term" value="F:hydrolase activity"/>
    <property type="evidence" value="ECO:0007669"/>
    <property type="project" value="UniProtKB-KW"/>
</dbReference>
<dbReference type="Pfam" id="PF04203">
    <property type="entry name" value="Sortase"/>
    <property type="match status" value="1"/>
</dbReference>
<protein>
    <submittedName>
        <fullName evidence="4">Sortase family protein</fullName>
    </submittedName>
</protein>
<dbReference type="InterPro" id="IPR023365">
    <property type="entry name" value="Sortase_dom-sf"/>
</dbReference>
<feature type="transmembrane region" description="Helical" evidence="3">
    <location>
        <begin position="65"/>
        <end position="85"/>
    </location>
</feature>
<dbReference type="SUPFAM" id="SSF63817">
    <property type="entry name" value="Sortase"/>
    <property type="match status" value="1"/>
</dbReference>
<evidence type="ECO:0000256" key="2">
    <source>
        <dbReference type="SAM" id="MobiDB-lite"/>
    </source>
</evidence>
<proteinExistence type="predicted"/>
<dbReference type="STRING" id="47866.GA0074694_3174"/>
<feature type="transmembrane region" description="Helical" evidence="3">
    <location>
        <begin position="33"/>
        <end position="53"/>
    </location>
</feature>
<dbReference type="EMBL" id="FMHU01000002">
    <property type="protein sequence ID" value="SCL21870.1"/>
    <property type="molecule type" value="Genomic_DNA"/>
</dbReference>
<feature type="compositionally biased region" description="Basic residues" evidence="2">
    <location>
        <begin position="12"/>
        <end position="22"/>
    </location>
</feature>
<evidence type="ECO:0000313" key="4">
    <source>
        <dbReference type="EMBL" id="SCL21870.1"/>
    </source>
</evidence>
<keyword evidence="3" id="KW-1133">Transmembrane helix</keyword>
<evidence type="ECO:0000256" key="3">
    <source>
        <dbReference type="SAM" id="Phobius"/>
    </source>
</evidence>
<reference evidence="5" key="1">
    <citation type="submission" date="2016-06" db="EMBL/GenBank/DDBJ databases">
        <authorList>
            <person name="Varghese N."/>
        </authorList>
    </citation>
    <scope>NUCLEOTIDE SEQUENCE [LARGE SCALE GENOMIC DNA]</scope>
    <source>
        <strain evidence="5">DSM 46123</strain>
    </source>
</reference>
<keyword evidence="3" id="KW-0472">Membrane</keyword>
<organism evidence="4 5">
    <name type="scientific">Micromonospora inyonensis</name>
    <dbReference type="NCBI Taxonomy" id="47866"/>
    <lineage>
        <taxon>Bacteria</taxon>
        <taxon>Bacillati</taxon>
        <taxon>Actinomycetota</taxon>
        <taxon>Actinomycetes</taxon>
        <taxon>Micromonosporales</taxon>
        <taxon>Micromonosporaceae</taxon>
        <taxon>Micromonospora</taxon>
    </lineage>
</organism>